<proteinExistence type="predicted"/>
<accession>A0A1I4S488</accession>
<gene>
    <name evidence="1" type="ORF">SAMN04488696_1764</name>
</gene>
<organism evidence="1 2">
    <name type="scientific">Methanolobus profundi</name>
    <dbReference type="NCBI Taxonomy" id="487685"/>
    <lineage>
        <taxon>Archaea</taxon>
        <taxon>Methanobacteriati</taxon>
        <taxon>Methanobacteriota</taxon>
        <taxon>Stenosarchaea group</taxon>
        <taxon>Methanomicrobia</taxon>
        <taxon>Methanosarcinales</taxon>
        <taxon>Methanosarcinaceae</taxon>
        <taxon>Methanolobus</taxon>
    </lineage>
</organism>
<sequence length="139" mass="15062">MMCDDELDGAVCLKICSDSTADDLEPIAIAIHTLLGIPITIRSLNCKGIRMERGVIIDRDYTGPVLEEVIRTNNTIRTVPSDGVYRGKSVVVAPIRTSKGEAIGAIGVVDLVAALDILSMFKEYPGIIDEVEESVKKMK</sequence>
<reference evidence="2" key="1">
    <citation type="submission" date="2016-10" db="EMBL/GenBank/DDBJ databases">
        <authorList>
            <person name="Varghese N."/>
            <person name="Submissions S."/>
        </authorList>
    </citation>
    <scope>NUCLEOTIDE SEQUENCE [LARGE SCALE GENOMIC DNA]</scope>
    <source>
        <strain evidence="2">Mob M</strain>
    </source>
</reference>
<dbReference type="InterPro" id="IPR012029">
    <property type="entry name" value="UCP006557"/>
</dbReference>
<dbReference type="PIRSF" id="PIRSF006557">
    <property type="entry name" value="UCP006557_sign"/>
    <property type="match status" value="1"/>
</dbReference>
<dbReference type="Pfam" id="PF09884">
    <property type="entry name" value="DUF2111"/>
    <property type="match status" value="1"/>
</dbReference>
<dbReference type="RefSeq" id="WP_091936100.1">
    <property type="nucleotide sequence ID" value="NZ_FOUJ01000003.1"/>
</dbReference>
<evidence type="ECO:0000313" key="2">
    <source>
        <dbReference type="Proteomes" id="UP000198535"/>
    </source>
</evidence>
<keyword evidence="2" id="KW-1185">Reference proteome</keyword>
<protein>
    <recommendedName>
        <fullName evidence="3">DUF2111 domain-containing protein</fullName>
    </recommendedName>
</protein>
<dbReference type="STRING" id="487685.SAMN04488696_1764"/>
<dbReference type="EMBL" id="FOUJ01000003">
    <property type="protein sequence ID" value="SFM59297.1"/>
    <property type="molecule type" value="Genomic_DNA"/>
</dbReference>
<dbReference type="AlphaFoldDB" id="A0A1I4S488"/>
<evidence type="ECO:0008006" key="3">
    <source>
        <dbReference type="Google" id="ProtNLM"/>
    </source>
</evidence>
<dbReference type="Proteomes" id="UP000198535">
    <property type="component" value="Unassembled WGS sequence"/>
</dbReference>
<name>A0A1I4S488_9EURY</name>
<evidence type="ECO:0000313" key="1">
    <source>
        <dbReference type="EMBL" id="SFM59297.1"/>
    </source>
</evidence>